<dbReference type="PRINTS" id="PR00867">
    <property type="entry name" value="DNAPOLG"/>
</dbReference>
<gene>
    <name evidence="7" type="ORF">J437_LFUL017787</name>
</gene>
<keyword evidence="8" id="KW-1185">Reference proteome</keyword>
<keyword evidence="4" id="KW-0239">DNA-directed DNA polymerase</keyword>
<reference evidence="7" key="1">
    <citation type="submission" date="2013-04" db="EMBL/GenBank/DDBJ databases">
        <authorList>
            <person name="Qu J."/>
            <person name="Murali S.C."/>
            <person name="Bandaranaike D."/>
            <person name="Bellair M."/>
            <person name="Blankenburg K."/>
            <person name="Chao H."/>
            <person name="Dinh H."/>
            <person name="Doddapaneni H."/>
            <person name="Downs B."/>
            <person name="Dugan-Rocha S."/>
            <person name="Elkadiri S."/>
            <person name="Gnanaolivu R.D."/>
            <person name="Hernandez B."/>
            <person name="Javaid M."/>
            <person name="Jayaseelan J.C."/>
            <person name="Lee S."/>
            <person name="Li M."/>
            <person name="Ming W."/>
            <person name="Munidasa M."/>
            <person name="Muniz J."/>
            <person name="Nguyen L."/>
            <person name="Ongeri F."/>
            <person name="Osuji N."/>
            <person name="Pu L.-L."/>
            <person name="Puazo M."/>
            <person name="Qu C."/>
            <person name="Quiroz J."/>
            <person name="Raj R."/>
            <person name="Weissenberger G."/>
            <person name="Xin Y."/>
            <person name="Zou X."/>
            <person name="Han Y."/>
            <person name="Richards S."/>
            <person name="Worley K."/>
            <person name="Muzny D."/>
            <person name="Gibbs R."/>
        </authorList>
    </citation>
    <scope>NUCLEOTIDE SEQUENCE</scope>
    <source>
        <strain evidence="7">Sampled in the wild</strain>
    </source>
</reference>
<dbReference type="Pfam" id="PF00476">
    <property type="entry name" value="DNA_pol_A"/>
    <property type="match status" value="1"/>
</dbReference>
<evidence type="ECO:0000256" key="5">
    <source>
        <dbReference type="ARBA" id="ARBA00031966"/>
    </source>
</evidence>
<dbReference type="PROSITE" id="PS00447">
    <property type="entry name" value="DNA_POLYMERASE_A"/>
    <property type="match status" value="1"/>
</dbReference>
<evidence type="ECO:0000259" key="6">
    <source>
        <dbReference type="SMART" id="SM00482"/>
    </source>
</evidence>
<evidence type="ECO:0000313" key="7">
    <source>
        <dbReference type="EMBL" id="KAG8238301.1"/>
    </source>
</evidence>
<dbReference type="OrthoDB" id="5588663at2759"/>
<dbReference type="GO" id="GO:0006264">
    <property type="term" value="P:mitochondrial DNA replication"/>
    <property type="evidence" value="ECO:0007669"/>
    <property type="project" value="TreeGrafter"/>
</dbReference>
<feature type="domain" description="DNA-directed DNA polymerase family A palm" evidence="6">
    <location>
        <begin position="744"/>
        <end position="1004"/>
    </location>
</feature>
<evidence type="ECO:0000256" key="4">
    <source>
        <dbReference type="ARBA" id="ARBA00022932"/>
    </source>
</evidence>
<dbReference type="PANTHER" id="PTHR10267">
    <property type="entry name" value="DNA POLYMERASE SUBUNIT GAMMA-1"/>
    <property type="match status" value="1"/>
</dbReference>
<evidence type="ECO:0000313" key="8">
    <source>
        <dbReference type="Proteomes" id="UP000792457"/>
    </source>
</evidence>
<dbReference type="GO" id="GO:0008408">
    <property type="term" value="F:3'-5' exonuclease activity"/>
    <property type="evidence" value="ECO:0007669"/>
    <property type="project" value="TreeGrafter"/>
</dbReference>
<dbReference type="Gene3D" id="1.10.150.20">
    <property type="entry name" value="5' to 3' exonuclease, C-terminal subdomain"/>
    <property type="match status" value="1"/>
</dbReference>
<dbReference type="AlphaFoldDB" id="A0A8K0KR23"/>
<evidence type="ECO:0000256" key="2">
    <source>
        <dbReference type="ARBA" id="ARBA00022679"/>
    </source>
</evidence>
<name>A0A8K0KR23_LADFU</name>
<dbReference type="Proteomes" id="UP000792457">
    <property type="component" value="Unassembled WGS sequence"/>
</dbReference>
<comment type="caution">
    <text evidence="7">The sequence shown here is derived from an EMBL/GenBank/DDBJ whole genome shotgun (WGS) entry which is preliminary data.</text>
</comment>
<evidence type="ECO:0000256" key="1">
    <source>
        <dbReference type="ARBA" id="ARBA00012417"/>
    </source>
</evidence>
<dbReference type="PANTHER" id="PTHR10267:SF0">
    <property type="entry name" value="DNA POLYMERASE SUBUNIT GAMMA-1"/>
    <property type="match status" value="1"/>
</dbReference>
<proteinExistence type="predicted"/>
<dbReference type="SMART" id="SM00482">
    <property type="entry name" value="POLAc"/>
    <property type="match status" value="1"/>
</dbReference>
<keyword evidence="2" id="KW-0808">Transferase</keyword>
<dbReference type="Pfam" id="PF18136">
    <property type="entry name" value="DNApol_Exo"/>
    <property type="match status" value="1"/>
</dbReference>
<organism evidence="7 8">
    <name type="scientific">Ladona fulva</name>
    <name type="common">Scarce chaser dragonfly</name>
    <name type="synonym">Libellula fulva</name>
    <dbReference type="NCBI Taxonomy" id="123851"/>
    <lineage>
        <taxon>Eukaryota</taxon>
        <taxon>Metazoa</taxon>
        <taxon>Ecdysozoa</taxon>
        <taxon>Arthropoda</taxon>
        <taxon>Hexapoda</taxon>
        <taxon>Insecta</taxon>
        <taxon>Pterygota</taxon>
        <taxon>Palaeoptera</taxon>
        <taxon>Odonata</taxon>
        <taxon>Epiprocta</taxon>
        <taxon>Anisoptera</taxon>
        <taxon>Libelluloidea</taxon>
        <taxon>Libellulidae</taxon>
        <taxon>Ladona</taxon>
    </lineage>
</organism>
<dbReference type="EMBL" id="KZ309329">
    <property type="protein sequence ID" value="KAG8238301.1"/>
    <property type="molecule type" value="Genomic_DNA"/>
</dbReference>
<evidence type="ECO:0000256" key="3">
    <source>
        <dbReference type="ARBA" id="ARBA00022695"/>
    </source>
</evidence>
<protein>
    <recommendedName>
        <fullName evidence="1">DNA-directed DNA polymerase</fullName>
        <ecNumber evidence="1">2.7.7.7</ecNumber>
    </recommendedName>
    <alternativeName>
        <fullName evidence="5">Mitochondrial DNA polymerase catalytic subunit</fullName>
    </alternativeName>
</protein>
<dbReference type="InterPro" id="IPR002297">
    <property type="entry name" value="DNA-dir_DNA_pol_A_mt"/>
</dbReference>
<sequence length="1110" mass="124513">MIAKSNLEAHGLLGKSTTLVPEVSSLCLPVLKGGTIETHFYEIGEEQTKFYRVLLQHLVKFNLPKAPFKWSRRSGWTKYGSDAEMESVDFPDEDAVVFDVEVCRSVGDGPTMATAVSSTNWYSWVCWWLSEDGGNGDPGPPRKGRPITLDELIPLESKPSDSFPKHLSRKRIVVAHHASYDRARVKEQYWPNGSGLRFFDTLSAHVCVGGVSSYQRAVLTMDERRRKKSKGAVSSTDGENSISEVDLNDKAWREVASLNSLGEAHRLHCGGPGLDKSARSAFDIDYPASEILPRFQELMTYCSNDAKATHELLCALLPQFLERFPHPVTLAGMLELGTARLPVSHAIWNQYLSDSSRTHDELESELKLKLIQRANEACRLMENGEEAYKRDLWMWDQDWSTKDLVLKQKKGSKELKSNEPPLMDLNNFFNVEDGEPVSELEEKLFKKFSSLLHTFKELPSRLPYMPGYPKWYRKLCPKPTCPDPDEDDEWIPGPTLLTTNTRIAPKLLRLCWEKYPVHYVQGQGWGILIPGRPIANHSDTDLKNKVQPPLKELLDFSPIPRSVKSSFRLNNTKMNLAKVHDMVEEYMSIKEWTMTKRSYGKKNDDLPEWYKGSGLLCADVDFPGIWFCRIPHREGPGNCVGNPLSKDFLDAASDDTMSVHDHTEEGLTAKSALTFGKMISYWRNNRERVSSQMVVCIPCKGKSRKGKSDIAFILPQVIVSGTLTRRAVEPTWMTASNAESDRVGSELRAIIRPHENQYMVGADVDSQELWIAALLGDAADANMKGSLNGGGMHGGTPLGWRTLQGNKSEGTDMHSATAAAVGCTRDQAKVLNYARIYGAGRRFATRLLQKFSPHLTAAEASKKADTMMELTKGRRVRQKEELGNVMNPQTEDNYIWEGGSESAMFNALEKIAKMPFPETPFLRARLSRALEPERIGNRFLPTRINWVVQSGAVDFLHLLLVAIRSLSPGVPVDANVQSSLKKKFDLHFALSFHDEVRYIVPESGRYEAALRLHVAHLLVRAFCASRVGLFDLPMSVAFFGGVSVDRTMRKEPYDQCVTPSNPHGLHLGHGVPPGESLDIYSAFEKADGKYTLAPTQKLGNRKIKKRKGKD</sequence>
<dbReference type="InterPro" id="IPR001098">
    <property type="entry name" value="DNA-dir_DNA_pol_A_palm_dom"/>
</dbReference>
<accession>A0A8K0KR23</accession>
<dbReference type="GO" id="GO:0003887">
    <property type="term" value="F:DNA-directed DNA polymerase activity"/>
    <property type="evidence" value="ECO:0007669"/>
    <property type="project" value="UniProtKB-KW"/>
</dbReference>
<dbReference type="Gene3D" id="3.30.420.390">
    <property type="match status" value="2"/>
</dbReference>
<dbReference type="EC" id="2.7.7.7" evidence="1"/>
<dbReference type="SUPFAM" id="SSF53098">
    <property type="entry name" value="Ribonuclease H-like"/>
    <property type="match status" value="1"/>
</dbReference>
<keyword evidence="3" id="KW-0548">Nucleotidyltransferase</keyword>
<dbReference type="InterPro" id="IPR012337">
    <property type="entry name" value="RNaseH-like_sf"/>
</dbReference>
<dbReference type="SUPFAM" id="SSF56672">
    <property type="entry name" value="DNA/RNA polymerases"/>
    <property type="match status" value="1"/>
</dbReference>
<dbReference type="InterPro" id="IPR041336">
    <property type="entry name" value="DNApol_Exo"/>
</dbReference>
<dbReference type="InterPro" id="IPR043502">
    <property type="entry name" value="DNA/RNA_pol_sf"/>
</dbReference>
<dbReference type="GO" id="GO:0005760">
    <property type="term" value="C:gamma DNA polymerase complex"/>
    <property type="evidence" value="ECO:0007669"/>
    <property type="project" value="InterPro"/>
</dbReference>
<dbReference type="InterPro" id="IPR019760">
    <property type="entry name" value="DNA-dir_DNA_pol_A_CS"/>
</dbReference>
<reference evidence="7" key="2">
    <citation type="submission" date="2017-10" db="EMBL/GenBank/DDBJ databases">
        <title>Ladona fulva Genome sequencing and assembly.</title>
        <authorList>
            <person name="Murali S."/>
            <person name="Richards S."/>
            <person name="Bandaranaike D."/>
            <person name="Bellair M."/>
            <person name="Blankenburg K."/>
            <person name="Chao H."/>
            <person name="Dinh H."/>
            <person name="Doddapaneni H."/>
            <person name="Dugan-Rocha S."/>
            <person name="Elkadiri S."/>
            <person name="Gnanaolivu R."/>
            <person name="Hernandez B."/>
            <person name="Skinner E."/>
            <person name="Javaid M."/>
            <person name="Lee S."/>
            <person name="Li M."/>
            <person name="Ming W."/>
            <person name="Munidasa M."/>
            <person name="Muniz J."/>
            <person name="Nguyen L."/>
            <person name="Hughes D."/>
            <person name="Osuji N."/>
            <person name="Pu L.-L."/>
            <person name="Puazo M."/>
            <person name="Qu C."/>
            <person name="Quiroz J."/>
            <person name="Raj R."/>
            <person name="Weissenberger G."/>
            <person name="Xin Y."/>
            <person name="Zou X."/>
            <person name="Han Y."/>
            <person name="Worley K."/>
            <person name="Muzny D."/>
            <person name="Gibbs R."/>
        </authorList>
    </citation>
    <scope>NUCLEOTIDE SEQUENCE</scope>
    <source>
        <strain evidence="7">Sampled in the wild</strain>
    </source>
</reference>
<dbReference type="GO" id="GO:0003677">
    <property type="term" value="F:DNA binding"/>
    <property type="evidence" value="ECO:0007669"/>
    <property type="project" value="InterPro"/>
</dbReference>